<dbReference type="AlphaFoldDB" id="A0A0K1JEK2"/>
<evidence type="ECO:0000313" key="2">
    <source>
        <dbReference type="Proteomes" id="UP000066480"/>
    </source>
</evidence>
<dbReference type="Proteomes" id="UP000066480">
    <property type="component" value="Chromosome"/>
</dbReference>
<accession>A0A0K1JEK2</accession>
<protein>
    <submittedName>
        <fullName evidence="1">Uncharacterized protein</fullName>
    </submittedName>
</protein>
<dbReference type="STRING" id="571913.VV02_03455"/>
<gene>
    <name evidence="1" type="ORF">VV02_03455</name>
</gene>
<keyword evidence="2" id="KW-1185">Reference proteome</keyword>
<organism evidence="1 2">
    <name type="scientific">Luteipulveratus mongoliensis</name>
    <dbReference type="NCBI Taxonomy" id="571913"/>
    <lineage>
        <taxon>Bacteria</taxon>
        <taxon>Bacillati</taxon>
        <taxon>Actinomycetota</taxon>
        <taxon>Actinomycetes</taxon>
        <taxon>Micrococcales</taxon>
        <taxon>Dermacoccaceae</taxon>
        <taxon>Luteipulveratus</taxon>
    </lineage>
</organism>
<dbReference type="RefSeq" id="WP_052589845.1">
    <property type="nucleotide sequence ID" value="NZ_CP011112.1"/>
</dbReference>
<dbReference type="EMBL" id="CP011112">
    <property type="protein sequence ID" value="AKU15142.1"/>
    <property type="molecule type" value="Genomic_DNA"/>
</dbReference>
<dbReference type="KEGG" id="lmoi:VV02_03455"/>
<sequence length="60" mass="6684">MTGLVVAVDADALFAVLNWTGVPPDGWSPDAKAAWRTLMSSFPDHDRRLITPPRVWQRHG</sequence>
<proteinExistence type="predicted"/>
<reference evidence="1 2" key="1">
    <citation type="submission" date="2015-03" db="EMBL/GenBank/DDBJ databases">
        <title>Luteipulveratus halotolerans sp. nov., a novel actinobacterium (Dermacoccaceae) from Sarawak, Malaysia.</title>
        <authorList>
            <person name="Juboi H."/>
            <person name="Basik A."/>
            <person name="Shamsul S.S."/>
            <person name="Arnold P."/>
            <person name="Schmitt E.K."/>
            <person name="Sanglier J.-J."/>
            <person name="Yeo T."/>
        </authorList>
    </citation>
    <scope>NUCLEOTIDE SEQUENCE [LARGE SCALE GENOMIC DNA]</scope>
    <source>
        <strain evidence="1 2">MN07-A0370</strain>
    </source>
</reference>
<name>A0A0K1JEK2_9MICO</name>
<evidence type="ECO:0000313" key="1">
    <source>
        <dbReference type="EMBL" id="AKU15142.1"/>
    </source>
</evidence>